<protein>
    <submittedName>
        <fullName evidence="1">Uncharacterized protein</fullName>
    </submittedName>
</protein>
<proteinExistence type="predicted"/>
<keyword evidence="2" id="KW-1185">Reference proteome</keyword>
<dbReference type="PATRIC" id="fig|1056511.3.peg.4376"/>
<reference evidence="1 2" key="1">
    <citation type="submission" date="2012-12" db="EMBL/GenBank/DDBJ databases">
        <title>Genome Assembly of Photobacterium sp. AK15.</title>
        <authorList>
            <person name="Khatri I."/>
            <person name="Vaidya B."/>
            <person name="Srinivas T.N.R."/>
            <person name="Subramanian S."/>
            <person name="Pinnaka A."/>
        </authorList>
    </citation>
    <scope>NUCLEOTIDE SEQUENCE [LARGE SCALE GENOMIC DNA]</scope>
    <source>
        <strain evidence="1 2">AK15</strain>
    </source>
</reference>
<name>L8J6I7_9GAMM</name>
<gene>
    <name evidence="1" type="ORF">C942_03452</name>
</gene>
<sequence length="41" mass="4637">MSLRKWPLNYKYNKGIVDNASGACKNMLEASYIKGLNSKMV</sequence>
<accession>L8J6I7</accession>
<comment type="caution">
    <text evidence="1">The sequence shown here is derived from an EMBL/GenBank/DDBJ whole genome shotgun (WGS) entry which is preliminary data.</text>
</comment>
<dbReference type="EMBL" id="AMZO01000036">
    <property type="protein sequence ID" value="ELR63783.1"/>
    <property type="molecule type" value="Genomic_DNA"/>
</dbReference>
<organism evidence="1 2">
    <name type="scientific">Photobacterium marinum</name>
    <dbReference type="NCBI Taxonomy" id="1056511"/>
    <lineage>
        <taxon>Bacteria</taxon>
        <taxon>Pseudomonadati</taxon>
        <taxon>Pseudomonadota</taxon>
        <taxon>Gammaproteobacteria</taxon>
        <taxon>Vibrionales</taxon>
        <taxon>Vibrionaceae</taxon>
        <taxon>Photobacterium</taxon>
    </lineage>
</organism>
<evidence type="ECO:0000313" key="2">
    <source>
        <dbReference type="Proteomes" id="UP000011134"/>
    </source>
</evidence>
<dbReference type="AlphaFoldDB" id="L8J6I7"/>
<dbReference type="Proteomes" id="UP000011134">
    <property type="component" value="Unassembled WGS sequence"/>
</dbReference>
<evidence type="ECO:0000313" key="1">
    <source>
        <dbReference type="EMBL" id="ELR63783.1"/>
    </source>
</evidence>